<dbReference type="AlphaFoldDB" id="A0A832WRG8"/>
<dbReference type="EMBL" id="DUJO01000026">
    <property type="protein sequence ID" value="HII74077.1"/>
    <property type="molecule type" value="Genomic_DNA"/>
</dbReference>
<evidence type="ECO:0000313" key="2">
    <source>
        <dbReference type="Proteomes" id="UP000646844"/>
    </source>
</evidence>
<dbReference type="InterPro" id="IPR010268">
    <property type="entry name" value="PaREP1"/>
</dbReference>
<dbReference type="Gene3D" id="1.20.120.330">
    <property type="entry name" value="Nucleotidyltransferases domain 2"/>
    <property type="match status" value="1"/>
</dbReference>
<protein>
    <recommendedName>
        <fullName evidence="3">HEPN domain-containing protein</fullName>
    </recommendedName>
</protein>
<gene>
    <name evidence="1" type="ORF">HA332_06810</name>
</gene>
<sequence length="120" mass="13975">MLEKIRLAHDVYFEEADELLSRGDLVQASEKYYKAAEEAIKYLTYVNSIKVEKWDLKTINSAVYELSKKYGDFVLEAWKSAVALDTVNLSKDLITHLREDIKKLIEIADRELYNQLAKRS</sequence>
<name>A0A832WRG8_9CREN</name>
<dbReference type="PANTHER" id="PTHR34237">
    <property type="entry name" value="PAREP8-RELATED"/>
    <property type="match status" value="1"/>
</dbReference>
<comment type="caution">
    <text evidence="1">The sequence shown here is derived from an EMBL/GenBank/DDBJ whole genome shotgun (WGS) entry which is preliminary data.</text>
</comment>
<evidence type="ECO:0008006" key="3">
    <source>
        <dbReference type="Google" id="ProtNLM"/>
    </source>
</evidence>
<reference evidence="1" key="1">
    <citation type="journal article" date="2020" name="bioRxiv">
        <title>A rank-normalized archaeal taxonomy based on genome phylogeny resolves widespread incomplete and uneven classifications.</title>
        <authorList>
            <person name="Rinke C."/>
            <person name="Chuvochina M."/>
            <person name="Mussig A.J."/>
            <person name="Chaumeil P.-A."/>
            <person name="Waite D.W."/>
            <person name="Whitman W.B."/>
            <person name="Parks D.H."/>
            <person name="Hugenholtz P."/>
        </authorList>
    </citation>
    <scope>NUCLEOTIDE SEQUENCE</scope>
    <source>
        <strain evidence="1">UBA8838</strain>
    </source>
</reference>
<proteinExistence type="predicted"/>
<organism evidence="1 2">
    <name type="scientific">Sulfurisphaera tokodaii</name>
    <dbReference type="NCBI Taxonomy" id="111955"/>
    <lineage>
        <taxon>Archaea</taxon>
        <taxon>Thermoproteota</taxon>
        <taxon>Thermoprotei</taxon>
        <taxon>Sulfolobales</taxon>
        <taxon>Sulfolobaceae</taxon>
        <taxon>Sulfurisphaera</taxon>
    </lineage>
</organism>
<accession>A0A832WRG8</accession>
<dbReference type="PANTHER" id="PTHR34237:SF4">
    <property type="entry name" value="PAREP1 FAMILY PROTEIN"/>
    <property type="match status" value="1"/>
</dbReference>
<dbReference type="RefSeq" id="WP_198429703.1">
    <property type="nucleotide sequence ID" value="NZ_BAABQO010000010.1"/>
</dbReference>
<dbReference type="Pfam" id="PF05942">
    <property type="entry name" value="PaREP1"/>
    <property type="match status" value="1"/>
</dbReference>
<dbReference type="GeneID" id="1460513"/>
<evidence type="ECO:0000313" key="1">
    <source>
        <dbReference type="EMBL" id="HII74077.1"/>
    </source>
</evidence>
<dbReference type="Proteomes" id="UP000646844">
    <property type="component" value="Unassembled WGS sequence"/>
</dbReference>